<dbReference type="InterPro" id="IPR032818">
    <property type="entry name" value="DedA-like"/>
</dbReference>
<dbReference type="PANTHER" id="PTHR30353:SF15">
    <property type="entry name" value="INNER MEMBRANE PROTEIN YABI"/>
    <property type="match status" value="1"/>
</dbReference>
<keyword evidence="10" id="KW-1185">Reference proteome</keyword>
<evidence type="ECO:0000256" key="1">
    <source>
        <dbReference type="ARBA" id="ARBA00004651"/>
    </source>
</evidence>
<evidence type="ECO:0000259" key="8">
    <source>
        <dbReference type="Pfam" id="PF09335"/>
    </source>
</evidence>
<organism evidence="9 10">
    <name type="scientific">Actinomadura chokoriensis</name>
    <dbReference type="NCBI Taxonomy" id="454156"/>
    <lineage>
        <taxon>Bacteria</taxon>
        <taxon>Bacillati</taxon>
        <taxon>Actinomycetota</taxon>
        <taxon>Actinomycetes</taxon>
        <taxon>Streptosporangiales</taxon>
        <taxon>Thermomonosporaceae</taxon>
        <taxon>Actinomadura</taxon>
    </lineage>
</organism>
<evidence type="ECO:0000256" key="2">
    <source>
        <dbReference type="ARBA" id="ARBA00010792"/>
    </source>
</evidence>
<feature type="domain" description="VTT" evidence="8">
    <location>
        <begin position="39"/>
        <end position="163"/>
    </location>
</feature>
<evidence type="ECO:0000256" key="7">
    <source>
        <dbReference type="RuleBase" id="RU367016"/>
    </source>
</evidence>
<comment type="subcellular location">
    <subcellularLocation>
        <location evidence="1 7">Cell membrane</location>
        <topology evidence="1 7">Multi-pass membrane protein</topology>
    </subcellularLocation>
</comment>
<accession>A0ABV4QV25</accession>
<feature type="transmembrane region" description="Helical" evidence="7">
    <location>
        <begin position="7"/>
        <end position="28"/>
    </location>
</feature>
<name>A0ABV4QV25_9ACTN</name>
<evidence type="ECO:0000313" key="9">
    <source>
        <dbReference type="EMBL" id="MFA1553770.1"/>
    </source>
</evidence>
<keyword evidence="4 7" id="KW-0812">Transmembrane</keyword>
<feature type="transmembrane region" description="Helical" evidence="7">
    <location>
        <begin position="59"/>
        <end position="80"/>
    </location>
</feature>
<evidence type="ECO:0000256" key="4">
    <source>
        <dbReference type="ARBA" id="ARBA00022692"/>
    </source>
</evidence>
<keyword evidence="3 7" id="KW-1003">Cell membrane</keyword>
<evidence type="ECO:0000256" key="6">
    <source>
        <dbReference type="ARBA" id="ARBA00023136"/>
    </source>
</evidence>
<sequence>MALFHSLTSWVGGLSGPLVYAVVGALVFCEDALFFGFVLPGETAVVIGGALAAQHRVSIFWLAVVVVVAAIAGDFTGYQIGRRAGPRLLDARPLRRHGDRVEAARDLIRRRGGGAVFVGRFVAFLRAIVPALAGISRMPGRVFLLYNAAGGLIWGVGFALLGYFAGHAYARIEHVAGQAIAIVVAVVVVAAVVIWRVRRRARPGGRPRPPEDRGR</sequence>
<feature type="transmembrane region" description="Helical" evidence="7">
    <location>
        <begin position="115"/>
        <end position="135"/>
    </location>
</feature>
<dbReference type="EMBL" id="JAXCEH010000004">
    <property type="protein sequence ID" value="MFA1553770.1"/>
    <property type="molecule type" value="Genomic_DNA"/>
</dbReference>
<feature type="transmembrane region" description="Helical" evidence="7">
    <location>
        <begin position="176"/>
        <end position="197"/>
    </location>
</feature>
<dbReference type="RefSeq" id="WP_371940167.1">
    <property type="nucleotide sequence ID" value="NZ_JAXCEH010000004.1"/>
</dbReference>
<dbReference type="Proteomes" id="UP001569904">
    <property type="component" value="Unassembled WGS sequence"/>
</dbReference>
<evidence type="ECO:0000313" key="10">
    <source>
        <dbReference type="Proteomes" id="UP001569904"/>
    </source>
</evidence>
<reference evidence="9 10" key="1">
    <citation type="submission" date="2023-11" db="EMBL/GenBank/DDBJ databases">
        <title>Actinomadura monticuli sp. nov., isolated from volcanic ash.</title>
        <authorList>
            <person name="Lee S.D."/>
            <person name="Yang H."/>
            <person name="Kim I.S."/>
        </authorList>
    </citation>
    <scope>NUCLEOTIDE SEQUENCE [LARGE SCALE GENOMIC DNA]</scope>
    <source>
        <strain evidence="9 10">DSM 45346</strain>
    </source>
</reference>
<dbReference type="InterPro" id="IPR032816">
    <property type="entry name" value="VTT_dom"/>
</dbReference>
<comment type="caution">
    <text evidence="9">The sequence shown here is derived from an EMBL/GenBank/DDBJ whole genome shotgun (WGS) entry which is preliminary data.</text>
</comment>
<gene>
    <name evidence="9" type="ORF">SM436_08720</name>
</gene>
<evidence type="ECO:0000256" key="3">
    <source>
        <dbReference type="ARBA" id="ARBA00022475"/>
    </source>
</evidence>
<protein>
    <submittedName>
        <fullName evidence="9">DedA family protein</fullName>
    </submittedName>
</protein>
<feature type="transmembrane region" description="Helical" evidence="7">
    <location>
        <begin position="34"/>
        <end position="52"/>
    </location>
</feature>
<keyword evidence="5 7" id="KW-1133">Transmembrane helix</keyword>
<feature type="transmembrane region" description="Helical" evidence="7">
    <location>
        <begin position="142"/>
        <end position="164"/>
    </location>
</feature>
<keyword evidence="6 7" id="KW-0472">Membrane</keyword>
<dbReference type="PANTHER" id="PTHR30353">
    <property type="entry name" value="INNER MEMBRANE PROTEIN DEDA-RELATED"/>
    <property type="match status" value="1"/>
</dbReference>
<dbReference type="Pfam" id="PF09335">
    <property type="entry name" value="VTT_dom"/>
    <property type="match status" value="1"/>
</dbReference>
<evidence type="ECO:0000256" key="5">
    <source>
        <dbReference type="ARBA" id="ARBA00022989"/>
    </source>
</evidence>
<comment type="similarity">
    <text evidence="2 7">Belongs to the DedA family.</text>
</comment>
<proteinExistence type="inferred from homology"/>